<comment type="caution">
    <text evidence="2">The sequence shown here is derived from an EMBL/GenBank/DDBJ whole genome shotgun (WGS) entry which is preliminary data.</text>
</comment>
<evidence type="ECO:0000313" key="2">
    <source>
        <dbReference type="EMBL" id="PPQ86256.1"/>
    </source>
</evidence>
<feature type="compositionally biased region" description="Basic and acidic residues" evidence="1">
    <location>
        <begin position="66"/>
        <end position="107"/>
    </location>
</feature>
<accession>A0A409X674</accession>
<evidence type="ECO:0000313" key="3">
    <source>
        <dbReference type="Proteomes" id="UP000283269"/>
    </source>
</evidence>
<feature type="compositionally biased region" description="Polar residues" evidence="1">
    <location>
        <begin position="35"/>
        <end position="44"/>
    </location>
</feature>
<dbReference type="InParanoid" id="A0A409X674"/>
<dbReference type="EMBL" id="NHYD01002529">
    <property type="protein sequence ID" value="PPQ86256.1"/>
    <property type="molecule type" value="Genomic_DNA"/>
</dbReference>
<sequence>MKCPHPPSKRELRLKLCTTTTAAPPLSPPRLCISYKQNQSNTDESATKWIKTAAGEEGAEADEGEDNKNAADHTEDNQGDDDAAHNHEEAIAIEKGCRKGARGEAMRGKGTGKCARGKAPPK</sequence>
<gene>
    <name evidence="2" type="ORF">CVT25_005546</name>
</gene>
<organism evidence="2 3">
    <name type="scientific">Psilocybe cyanescens</name>
    <dbReference type="NCBI Taxonomy" id="93625"/>
    <lineage>
        <taxon>Eukaryota</taxon>
        <taxon>Fungi</taxon>
        <taxon>Dikarya</taxon>
        <taxon>Basidiomycota</taxon>
        <taxon>Agaricomycotina</taxon>
        <taxon>Agaricomycetes</taxon>
        <taxon>Agaricomycetidae</taxon>
        <taxon>Agaricales</taxon>
        <taxon>Agaricineae</taxon>
        <taxon>Strophariaceae</taxon>
        <taxon>Psilocybe</taxon>
    </lineage>
</organism>
<keyword evidence="3" id="KW-1185">Reference proteome</keyword>
<name>A0A409X674_PSICY</name>
<protein>
    <submittedName>
        <fullName evidence="2">Uncharacterized protein</fullName>
    </submittedName>
</protein>
<feature type="non-terminal residue" evidence="2">
    <location>
        <position position="122"/>
    </location>
</feature>
<evidence type="ECO:0000256" key="1">
    <source>
        <dbReference type="SAM" id="MobiDB-lite"/>
    </source>
</evidence>
<dbReference type="Proteomes" id="UP000283269">
    <property type="component" value="Unassembled WGS sequence"/>
</dbReference>
<reference evidence="2 3" key="1">
    <citation type="journal article" date="2018" name="Evol. Lett.">
        <title>Horizontal gene cluster transfer increased hallucinogenic mushroom diversity.</title>
        <authorList>
            <person name="Reynolds H.T."/>
            <person name="Vijayakumar V."/>
            <person name="Gluck-Thaler E."/>
            <person name="Korotkin H.B."/>
            <person name="Matheny P.B."/>
            <person name="Slot J.C."/>
        </authorList>
    </citation>
    <scope>NUCLEOTIDE SEQUENCE [LARGE SCALE GENOMIC DNA]</scope>
    <source>
        <strain evidence="2 3">2631</strain>
    </source>
</reference>
<feature type="region of interest" description="Disordered" evidence="1">
    <location>
        <begin position="20"/>
        <end position="122"/>
    </location>
</feature>
<dbReference type="AlphaFoldDB" id="A0A409X674"/>
<proteinExistence type="predicted"/>